<feature type="transmembrane region" description="Helical" evidence="6">
    <location>
        <begin position="259"/>
        <end position="279"/>
    </location>
</feature>
<dbReference type="PANTHER" id="PTHR30619:SF1">
    <property type="entry name" value="RECOMBINATION PROTEIN 2"/>
    <property type="match status" value="1"/>
</dbReference>
<evidence type="ECO:0000256" key="5">
    <source>
        <dbReference type="ARBA" id="ARBA00023136"/>
    </source>
</evidence>
<reference evidence="10" key="1">
    <citation type="journal article" date="2019" name="Int. J. Syst. Evol. Microbiol.">
        <title>The Global Catalogue of Microorganisms (GCM) 10K type strain sequencing project: providing services to taxonomists for standard genome sequencing and annotation.</title>
        <authorList>
            <consortium name="The Broad Institute Genomics Platform"/>
            <consortium name="The Broad Institute Genome Sequencing Center for Infectious Disease"/>
            <person name="Wu L."/>
            <person name="Ma J."/>
        </authorList>
    </citation>
    <scope>NUCLEOTIDE SEQUENCE [LARGE SCALE GENOMIC DNA]</scope>
    <source>
        <strain evidence="10">CGMCC 4.7393</strain>
    </source>
</reference>
<dbReference type="RefSeq" id="WP_066616545.1">
    <property type="nucleotide sequence ID" value="NZ_JBHSYQ010000015.1"/>
</dbReference>
<evidence type="ECO:0000259" key="8">
    <source>
        <dbReference type="Pfam" id="PF13567"/>
    </source>
</evidence>
<feature type="transmembrane region" description="Helical" evidence="6">
    <location>
        <begin position="433"/>
        <end position="466"/>
    </location>
</feature>
<feature type="transmembrane region" description="Helical" evidence="6">
    <location>
        <begin position="335"/>
        <end position="352"/>
    </location>
</feature>
<dbReference type="InterPro" id="IPR025405">
    <property type="entry name" value="DUF4131"/>
</dbReference>
<proteinExistence type="predicted"/>
<feature type="transmembrane region" description="Helical" evidence="6">
    <location>
        <begin position="291"/>
        <end position="307"/>
    </location>
</feature>
<feature type="domain" description="DUF4131" evidence="8">
    <location>
        <begin position="36"/>
        <end position="188"/>
    </location>
</feature>
<evidence type="ECO:0000313" key="9">
    <source>
        <dbReference type="EMBL" id="MFC6999182.1"/>
    </source>
</evidence>
<gene>
    <name evidence="9" type="ORF">ACFQHR_16220</name>
</gene>
<feature type="domain" description="ComEC/Rec2-related protein" evidence="7">
    <location>
        <begin position="237"/>
        <end position="504"/>
    </location>
</feature>
<keyword evidence="4 6" id="KW-1133">Transmembrane helix</keyword>
<evidence type="ECO:0000256" key="2">
    <source>
        <dbReference type="ARBA" id="ARBA00022475"/>
    </source>
</evidence>
<keyword evidence="10" id="KW-1185">Reference proteome</keyword>
<dbReference type="InterPro" id="IPR052159">
    <property type="entry name" value="Competence_DNA_uptake"/>
</dbReference>
<evidence type="ECO:0000259" key="7">
    <source>
        <dbReference type="Pfam" id="PF03772"/>
    </source>
</evidence>
<dbReference type="Pfam" id="PF03772">
    <property type="entry name" value="Competence"/>
    <property type="match status" value="1"/>
</dbReference>
<comment type="caution">
    <text evidence="9">The sequence shown here is derived from an EMBL/GenBank/DDBJ whole genome shotgun (WGS) entry which is preliminary data.</text>
</comment>
<evidence type="ECO:0000256" key="6">
    <source>
        <dbReference type="SAM" id="Phobius"/>
    </source>
</evidence>
<dbReference type="EMBL" id="JBHSYQ010000015">
    <property type="protein sequence ID" value="MFC6999182.1"/>
    <property type="molecule type" value="Genomic_DNA"/>
</dbReference>
<evidence type="ECO:0000313" key="10">
    <source>
        <dbReference type="Proteomes" id="UP001596405"/>
    </source>
</evidence>
<dbReference type="Pfam" id="PF13567">
    <property type="entry name" value="DUF4131"/>
    <property type="match status" value="1"/>
</dbReference>
<feature type="transmembrane region" description="Helical" evidence="6">
    <location>
        <begin position="63"/>
        <end position="81"/>
    </location>
</feature>
<feature type="transmembrane region" description="Helical" evidence="6">
    <location>
        <begin position="32"/>
        <end position="51"/>
    </location>
</feature>
<dbReference type="Proteomes" id="UP001596405">
    <property type="component" value="Unassembled WGS sequence"/>
</dbReference>
<name>A0ABW2DMZ9_9BACT</name>
<evidence type="ECO:0000256" key="1">
    <source>
        <dbReference type="ARBA" id="ARBA00004651"/>
    </source>
</evidence>
<dbReference type="NCBIfam" id="TIGR00360">
    <property type="entry name" value="ComEC_N-term"/>
    <property type="match status" value="1"/>
</dbReference>
<comment type="subcellular location">
    <subcellularLocation>
        <location evidence="1">Cell membrane</location>
        <topology evidence="1">Multi-pass membrane protein</topology>
    </subcellularLocation>
</comment>
<protein>
    <submittedName>
        <fullName evidence="9">ComEC/Rec2 family competence protein</fullName>
    </submittedName>
</protein>
<feature type="transmembrane region" description="Helical" evidence="6">
    <location>
        <begin position="358"/>
        <end position="375"/>
    </location>
</feature>
<evidence type="ECO:0000256" key="3">
    <source>
        <dbReference type="ARBA" id="ARBA00022692"/>
    </source>
</evidence>
<feature type="transmembrane region" description="Helical" evidence="6">
    <location>
        <begin position="511"/>
        <end position="528"/>
    </location>
</feature>
<feature type="transmembrane region" description="Helical" evidence="6">
    <location>
        <begin position="478"/>
        <end position="505"/>
    </location>
</feature>
<dbReference type="PANTHER" id="PTHR30619">
    <property type="entry name" value="DNA INTERNALIZATION/COMPETENCE PROTEIN COMEC/REC2"/>
    <property type="match status" value="1"/>
</dbReference>
<feature type="transmembrane region" description="Helical" evidence="6">
    <location>
        <begin position="9"/>
        <end position="26"/>
    </location>
</feature>
<sequence length="713" mass="80522">MPKRAVTGLWRPLVCFVGGILLAHLVGRDFAWAGEVAAFFVLLFLVTFWYVKKRPLGRRRRWAGVTALAAITALSFWATFLKNTPKTLPVSQGAIMNYAVTLVEGVSVKPASVTTVGALYAVRDSAGKWSAASGKVALSFPRSFEADALRYGEQLLVYGSLEEPPPPNNPFQFNYRQFLQRKHIQWQEFLTPERFLLLGQQPPSSIRALSYKVRRKLEEAFRQYLPEKRELAIARALVLGVKDDVDVVLRNTYSRTGTMHVLAVSGLHVGTFYALLLFLFRQLRQRRGGRLLVGAFLISVLWFYAFLTGMAPSVLRSVTMFTIVEMGFILSRRASVMNSLAVAAFVLLLYEPNLLLDVGFQLSFAAVAGIVLLQPRLSKIWEPKNRWLGYVWQLFTLSVAAQLATSPLSLYYFHQFPVYFGVSNLFAVPLATFALYAGILFMVVSPVPALATLAVKPLFWILWLLNEGLRVVEQWPNAVLDGFVITPGQVLVLYLLIGALFLFIYQKHLSWLGIMALCVAFLSGTEIAEAKRQRQNQELVIYSSRRSSAASVINGSSAASVINGRSAFLVADSAFYAQPQQFVYTVQPHWWARGVEKEIRFGAIFLKTDLKQQVVYQELPSNNKLLVWRQKRILWLEKLPKDLKVPVQVEVLVLQHNVWAPVTHLQNTFKTNLIILDQTNSRRYTQQKAAELRAAGYRVHELETEGAWKLKLK</sequence>
<keyword evidence="2" id="KW-1003">Cell membrane</keyword>
<feature type="transmembrane region" description="Helical" evidence="6">
    <location>
        <begin position="387"/>
        <end position="413"/>
    </location>
</feature>
<evidence type="ECO:0000256" key="4">
    <source>
        <dbReference type="ARBA" id="ARBA00022989"/>
    </source>
</evidence>
<keyword evidence="5 6" id="KW-0472">Membrane</keyword>
<dbReference type="InterPro" id="IPR004477">
    <property type="entry name" value="ComEC_N"/>
</dbReference>
<keyword evidence="3 6" id="KW-0812">Transmembrane</keyword>
<accession>A0ABW2DMZ9</accession>
<organism evidence="9 10">
    <name type="scientific">Rufibacter roseus</name>
    <dbReference type="NCBI Taxonomy" id="1567108"/>
    <lineage>
        <taxon>Bacteria</taxon>
        <taxon>Pseudomonadati</taxon>
        <taxon>Bacteroidota</taxon>
        <taxon>Cytophagia</taxon>
        <taxon>Cytophagales</taxon>
        <taxon>Hymenobacteraceae</taxon>
        <taxon>Rufibacter</taxon>
    </lineage>
</organism>